<dbReference type="PANTHER" id="PTHR41328:SF2">
    <property type="entry name" value="TERMINASE SMALL SUBUNIT"/>
    <property type="match status" value="1"/>
</dbReference>
<organism evidence="3 4">
    <name type="scientific">Nitrospira japonica</name>
    <dbReference type="NCBI Taxonomy" id="1325564"/>
    <lineage>
        <taxon>Bacteria</taxon>
        <taxon>Pseudomonadati</taxon>
        <taxon>Nitrospirota</taxon>
        <taxon>Nitrospiria</taxon>
        <taxon>Nitrospirales</taxon>
        <taxon>Nitrospiraceae</taxon>
        <taxon>Nitrospira</taxon>
    </lineage>
</organism>
<dbReference type="Proteomes" id="UP000192042">
    <property type="component" value="Chromosome I"/>
</dbReference>
<evidence type="ECO:0000256" key="2">
    <source>
        <dbReference type="ARBA" id="ARBA00023219"/>
    </source>
</evidence>
<dbReference type="EMBL" id="LT828648">
    <property type="protein sequence ID" value="SLM47399.1"/>
    <property type="molecule type" value="Genomic_DNA"/>
</dbReference>
<dbReference type="PANTHER" id="PTHR41328">
    <property type="entry name" value="TERMINASE SMALL SUBUNIT-RELATED"/>
    <property type="match status" value="1"/>
</dbReference>
<dbReference type="InterPro" id="IPR038713">
    <property type="entry name" value="Terminase_Gp1_N_sf"/>
</dbReference>
<dbReference type="InterPro" id="IPR005335">
    <property type="entry name" value="Terminase_ssu"/>
</dbReference>
<proteinExistence type="predicted"/>
<accession>A0A1W1I3E4</accession>
<dbReference type="InterPro" id="IPR052404">
    <property type="entry name" value="SPP1-like_terminase"/>
</dbReference>
<evidence type="ECO:0000256" key="1">
    <source>
        <dbReference type="ARBA" id="ARBA00022612"/>
    </source>
</evidence>
<dbReference type="KEGG" id="nja:NSJP_1227"/>
<reference evidence="3 4" key="1">
    <citation type="submission" date="2017-03" db="EMBL/GenBank/DDBJ databases">
        <authorList>
            <person name="Afonso C.L."/>
            <person name="Miller P.J."/>
            <person name="Scott M.A."/>
            <person name="Spackman E."/>
            <person name="Goraichik I."/>
            <person name="Dimitrov K.M."/>
            <person name="Suarez D.L."/>
            <person name="Swayne D.E."/>
        </authorList>
    </citation>
    <scope>NUCLEOTIDE SEQUENCE [LARGE SCALE GENOMIC DNA]</scope>
    <source>
        <strain evidence="3">Genome sequencing of Nitrospira japonica strain NJ11</strain>
    </source>
</reference>
<name>A0A1W1I3E4_9BACT</name>
<dbReference type="AlphaFoldDB" id="A0A1W1I3E4"/>
<keyword evidence="1" id="KW-1188">Viral release from host cell</keyword>
<keyword evidence="4" id="KW-1185">Reference proteome</keyword>
<dbReference type="OrthoDB" id="9813753at2"/>
<dbReference type="Gene3D" id="1.10.10.1400">
    <property type="entry name" value="Terminase, small subunit, N-terminal DNA-binding domain, HTH motif"/>
    <property type="match status" value="1"/>
</dbReference>
<dbReference type="STRING" id="1325564.NSJP_1227"/>
<dbReference type="Pfam" id="PF03592">
    <property type="entry name" value="Terminase_2"/>
    <property type="match status" value="1"/>
</dbReference>
<keyword evidence="2" id="KW-0231">Viral genome packaging</keyword>
<evidence type="ECO:0000313" key="3">
    <source>
        <dbReference type="EMBL" id="SLM47399.1"/>
    </source>
</evidence>
<gene>
    <name evidence="3" type="ORF">NSJP_1227</name>
</gene>
<dbReference type="GO" id="GO:0051276">
    <property type="term" value="P:chromosome organization"/>
    <property type="evidence" value="ECO:0007669"/>
    <property type="project" value="InterPro"/>
</dbReference>
<dbReference type="RefSeq" id="WP_080885944.1">
    <property type="nucleotide sequence ID" value="NZ_LT828648.1"/>
</dbReference>
<protein>
    <submittedName>
        <fullName evidence="3">Putative Terminase small subunit</fullName>
    </submittedName>
</protein>
<evidence type="ECO:0000313" key="4">
    <source>
        <dbReference type="Proteomes" id="UP000192042"/>
    </source>
</evidence>
<sequence>MNNLRLKHRRFVEEYVIDFNGAQAAIRAGYSKKTARQIGQRLLTNVDITKAIEQRMRHFTMQCELKTEAILRQLTRICFSDIRKIFDSDGKPLKLHQLDDDTAAAVSSMEVAGSSIKIRFWNKIDALSLAVRILNLFKEDTLAQTQEDKYVMIVPATATHEEWSKCVEQQTKQKPNGPFGPK</sequence>